<evidence type="ECO:0000256" key="2">
    <source>
        <dbReference type="ARBA" id="ARBA00023180"/>
    </source>
</evidence>
<proteinExistence type="predicted"/>
<dbReference type="EMBL" id="JAOPHQ010003710">
    <property type="protein sequence ID" value="KAK0142088.1"/>
    <property type="molecule type" value="Genomic_DNA"/>
</dbReference>
<evidence type="ECO:0000313" key="5">
    <source>
        <dbReference type="Proteomes" id="UP001174136"/>
    </source>
</evidence>
<dbReference type="AlphaFoldDB" id="A0AA47MKM4"/>
<name>A0AA47MKM4_MERPO</name>
<reference evidence="4" key="1">
    <citation type="journal article" date="2023" name="Front. Mar. Sci.">
        <title>A new Merluccius polli reference genome to investigate the effects of global change in West African waters.</title>
        <authorList>
            <person name="Mateo J.L."/>
            <person name="Blanco-Fernandez C."/>
            <person name="Garcia-Vazquez E."/>
            <person name="Machado-Schiaffino G."/>
        </authorList>
    </citation>
    <scope>NUCLEOTIDE SEQUENCE</scope>
    <source>
        <strain evidence="4">C29</strain>
        <tissue evidence="4">Fin</tissue>
    </source>
</reference>
<protein>
    <submittedName>
        <fullName evidence="4">Mucin-5AC</fullName>
    </submittedName>
</protein>
<keyword evidence="1" id="KW-1015">Disulfide bond</keyword>
<dbReference type="CDD" id="cd19941">
    <property type="entry name" value="TIL"/>
    <property type="match status" value="2"/>
</dbReference>
<dbReference type="InterPro" id="IPR014853">
    <property type="entry name" value="VWF/SSPO/ZAN-like_Cys-rich_dom"/>
</dbReference>
<dbReference type="GO" id="GO:0005615">
    <property type="term" value="C:extracellular space"/>
    <property type="evidence" value="ECO:0007669"/>
    <property type="project" value="TreeGrafter"/>
</dbReference>
<dbReference type="FunFam" id="2.10.25.10:FF:000674">
    <property type="entry name" value="Mucin-2"/>
    <property type="match status" value="1"/>
</dbReference>
<dbReference type="InterPro" id="IPR001846">
    <property type="entry name" value="VWF_type-D"/>
</dbReference>
<dbReference type="InterPro" id="IPR002919">
    <property type="entry name" value="TIL_dom"/>
</dbReference>
<feature type="domain" description="VWFD" evidence="3">
    <location>
        <begin position="1"/>
        <end position="120"/>
    </location>
</feature>
<dbReference type="Proteomes" id="UP001174136">
    <property type="component" value="Unassembled WGS sequence"/>
</dbReference>
<dbReference type="Pfam" id="PF08742">
    <property type="entry name" value="C8"/>
    <property type="match status" value="1"/>
</dbReference>
<dbReference type="PROSITE" id="PS51233">
    <property type="entry name" value="VWFD"/>
    <property type="match status" value="1"/>
</dbReference>
<evidence type="ECO:0000313" key="4">
    <source>
        <dbReference type="EMBL" id="KAK0142088.1"/>
    </source>
</evidence>
<comment type="caution">
    <text evidence="4">The sequence shown here is derived from an EMBL/GenBank/DDBJ whole genome shotgun (WGS) entry which is preliminary data.</text>
</comment>
<keyword evidence="2" id="KW-0325">Glycoprotein</keyword>
<dbReference type="SMART" id="SM00832">
    <property type="entry name" value="C8"/>
    <property type="match status" value="1"/>
</dbReference>
<dbReference type="SUPFAM" id="SSF57567">
    <property type="entry name" value="Serine protease inhibitors"/>
    <property type="match status" value="2"/>
</dbReference>
<dbReference type="Pfam" id="PF01826">
    <property type="entry name" value="TIL"/>
    <property type="match status" value="2"/>
</dbReference>
<dbReference type="PANTHER" id="PTHR11339:SF408">
    <property type="entry name" value="MUCIN-5B"/>
    <property type="match status" value="1"/>
</dbReference>
<dbReference type="PANTHER" id="PTHR11339">
    <property type="entry name" value="EXTRACELLULAR MATRIX GLYCOPROTEIN RELATED"/>
    <property type="match status" value="1"/>
</dbReference>
<organism evidence="4 5">
    <name type="scientific">Merluccius polli</name>
    <name type="common">Benguela hake</name>
    <name type="synonym">Merluccius cadenati</name>
    <dbReference type="NCBI Taxonomy" id="89951"/>
    <lineage>
        <taxon>Eukaryota</taxon>
        <taxon>Metazoa</taxon>
        <taxon>Chordata</taxon>
        <taxon>Craniata</taxon>
        <taxon>Vertebrata</taxon>
        <taxon>Euteleostomi</taxon>
        <taxon>Actinopterygii</taxon>
        <taxon>Neopterygii</taxon>
        <taxon>Teleostei</taxon>
        <taxon>Neoteleostei</taxon>
        <taxon>Acanthomorphata</taxon>
        <taxon>Zeiogadaria</taxon>
        <taxon>Gadariae</taxon>
        <taxon>Gadiformes</taxon>
        <taxon>Gadoidei</taxon>
        <taxon>Merlucciidae</taxon>
        <taxon>Merluccius</taxon>
    </lineage>
</organism>
<evidence type="ECO:0000256" key="1">
    <source>
        <dbReference type="ARBA" id="ARBA00023157"/>
    </source>
</evidence>
<sequence length="297" mass="32844">MEYKECGTPCSNTCTDPESSQMCAEHCESGCFCPADNIKVFKPSTFFILVHTPYGLQLEIQLVPIMQLYITVDVSLKGQLLGLCGDFNDVEADDFKTNNGLIAGTAVTFANSWKSQPTCLDATNKQMSNPCSFNAKKEKYAKYWCSLLSDQKRIFSPCHSRINPEVYEASCIHDTCNCENSEDCMCAALSSYVHACEAAGVSLDGWRETTCNKYSTNCPEGLVYHYHITSCRRSCRSLSQSDVSCQIKFAPVDGCGCAEGTYLNEVDRCVPASQCPCYDGDMVIHPGHVVRKQGITW</sequence>
<evidence type="ECO:0000259" key="3">
    <source>
        <dbReference type="PROSITE" id="PS51233"/>
    </source>
</evidence>
<gene>
    <name evidence="4" type="primary">MUC5AC_2</name>
    <name evidence="4" type="ORF">N1851_020234</name>
</gene>
<keyword evidence="5" id="KW-1185">Reference proteome</keyword>
<dbReference type="Gene3D" id="2.10.25.10">
    <property type="entry name" value="Laminin"/>
    <property type="match status" value="2"/>
</dbReference>
<accession>A0AA47MKM4</accession>
<dbReference type="InterPro" id="IPR050780">
    <property type="entry name" value="Mucin_vWF_Thrombospondin_sf"/>
</dbReference>
<dbReference type="Pfam" id="PF00094">
    <property type="entry name" value="VWD"/>
    <property type="match status" value="1"/>
</dbReference>
<dbReference type="GO" id="GO:0031012">
    <property type="term" value="C:extracellular matrix"/>
    <property type="evidence" value="ECO:0007669"/>
    <property type="project" value="TreeGrafter"/>
</dbReference>
<dbReference type="InterPro" id="IPR036084">
    <property type="entry name" value="Ser_inhib-like_sf"/>
</dbReference>